<feature type="compositionally biased region" description="Basic and acidic residues" evidence="1">
    <location>
        <begin position="63"/>
        <end position="73"/>
    </location>
</feature>
<keyword evidence="3" id="KW-1185">Reference proteome</keyword>
<name>A0A9Q1Q644_9CARY</name>
<feature type="region of interest" description="Disordered" evidence="1">
    <location>
        <begin position="21"/>
        <end position="80"/>
    </location>
</feature>
<evidence type="ECO:0000313" key="3">
    <source>
        <dbReference type="Proteomes" id="UP001153076"/>
    </source>
</evidence>
<dbReference type="Proteomes" id="UP001153076">
    <property type="component" value="Unassembled WGS sequence"/>
</dbReference>
<evidence type="ECO:0000256" key="1">
    <source>
        <dbReference type="SAM" id="MobiDB-lite"/>
    </source>
</evidence>
<dbReference type="AlphaFoldDB" id="A0A9Q1Q644"/>
<gene>
    <name evidence="2" type="ORF">Cgig2_006471</name>
</gene>
<feature type="compositionally biased region" description="Acidic residues" evidence="1">
    <location>
        <begin position="50"/>
        <end position="62"/>
    </location>
</feature>
<reference evidence="2" key="1">
    <citation type="submission" date="2022-04" db="EMBL/GenBank/DDBJ databases">
        <title>Carnegiea gigantea Genome sequencing and assembly v2.</title>
        <authorList>
            <person name="Copetti D."/>
            <person name="Sanderson M.J."/>
            <person name="Burquez A."/>
            <person name="Wojciechowski M.F."/>
        </authorList>
    </citation>
    <scope>NUCLEOTIDE SEQUENCE</scope>
    <source>
        <strain evidence="2">SGP5-SGP5p</strain>
        <tissue evidence="2">Aerial part</tissue>
    </source>
</reference>
<sequence length="271" mass="30742">MRWVCVIRCRGWNYIAGKLGTRGRRRSQRRRMNAKKGERHLTAKNYEPHNEDEEVSDSELSLESEHRVDERSTVHTGGDEEMCTFGEGEGLVGGNVGVGDKCKVKAPKQTNQLQLQHRVAVVNESDVVLWSRCTIKKLVGLNARMTAMQREAVKATTLRPFLEYPNIGMERHLALALIKYWGFRVGGRRVSFSIFDIALFTDLSTIRSIVELDGASTNVGEMVRGHMAEWEREEMAETVWRVVIETIEDTQKKLCAGPLTEMHLNGLCLLI</sequence>
<evidence type="ECO:0000313" key="2">
    <source>
        <dbReference type="EMBL" id="KAJ8429780.1"/>
    </source>
</evidence>
<feature type="compositionally biased region" description="Basic residues" evidence="1">
    <location>
        <begin position="21"/>
        <end position="34"/>
    </location>
</feature>
<proteinExistence type="predicted"/>
<accession>A0A9Q1Q644</accession>
<dbReference type="EMBL" id="JAKOGI010000860">
    <property type="protein sequence ID" value="KAJ8429780.1"/>
    <property type="molecule type" value="Genomic_DNA"/>
</dbReference>
<protein>
    <submittedName>
        <fullName evidence="2">Uncharacterized protein</fullName>
    </submittedName>
</protein>
<comment type="caution">
    <text evidence="2">The sequence shown here is derived from an EMBL/GenBank/DDBJ whole genome shotgun (WGS) entry which is preliminary data.</text>
</comment>
<organism evidence="2 3">
    <name type="scientific">Carnegiea gigantea</name>
    <dbReference type="NCBI Taxonomy" id="171969"/>
    <lineage>
        <taxon>Eukaryota</taxon>
        <taxon>Viridiplantae</taxon>
        <taxon>Streptophyta</taxon>
        <taxon>Embryophyta</taxon>
        <taxon>Tracheophyta</taxon>
        <taxon>Spermatophyta</taxon>
        <taxon>Magnoliopsida</taxon>
        <taxon>eudicotyledons</taxon>
        <taxon>Gunneridae</taxon>
        <taxon>Pentapetalae</taxon>
        <taxon>Caryophyllales</taxon>
        <taxon>Cactineae</taxon>
        <taxon>Cactaceae</taxon>
        <taxon>Cactoideae</taxon>
        <taxon>Echinocereeae</taxon>
        <taxon>Carnegiea</taxon>
    </lineage>
</organism>
<feature type="compositionally biased region" description="Basic and acidic residues" evidence="1">
    <location>
        <begin position="35"/>
        <end position="49"/>
    </location>
</feature>